<evidence type="ECO:0000313" key="1">
    <source>
        <dbReference type="EMBL" id="KAK0722123.1"/>
    </source>
</evidence>
<comment type="caution">
    <text evidence="1">The sequence shown here is derived from an EMBL/GenBank/DDBJ whole genome shotgun (WGS) entry which is preliminary data.</text>
</comment>
<evidence type="ECO:0000313" key="2">
    <source>
        <dbReference type="Proteomes" id="UP001172101"/>
    </source>
</evidence>
<accession>A0AA40AUC4</accession>
<dbReference type="RefSeq" id="XP_060298047.1">
    <property type="nucleotide sequence ID" value="XM_060433753.1"/>
</dbReference>
<dbReference type="EMBL" id="JAUIRO010000003">
    <property type="protein sequence ID" value="KAK0722123.1"/>
    <property type="molecule type" value="Genomic_DNA"/>
</dbReference>
<reference evidence="1" key="1">
    <citation type="submission" date="2023-06" db="EMBL/GenBank/DDBJ databases">
        <title>Genome-scale phylogeny and comparative genomics of the fungal order Sordariales.</title>
        <authorList>
            <consortium name="Lawrence Berkeley National Laboratory"/>
            <person name="Hensen N."/>
            <person name="Bonometti L."/>
            <person name="Westerberg I."/>
            <person name="Brannstrom I.O."/>
            <person name="Guillou S."/>
            <person name="Cros-Aarteil S."/>
            <person name="Calhoun S."/>
            <person name="Haridas S."/>
            <person name="Kuo A."/>
            <person name="Mondo S."/>
            <person name="Pangilinan J."/>
            <person name="Riley R."/>
            <person name="LaButti K."/>
            <person name="Andreopoulos B."/>
            <person name="Lipzen A."/>
            <person name="Chen C."/>
            <person name="Yanf M."/>
            <person name="Daum C."/>
            <person name="Ng V."/>
            <person name="Clum A."/>
            <person name="Steindorff A."/>
            <person name="Ohm R."/>
            <person name="Martin F."/>
            <person name="Silar P."/>
            <person name="Natvig D."/>
            <person name="Lalanne C."/>
            <person name="Gautier V."/>
            <person name="Ament-velasquez S.L."/>
            <person name="Kruys A."/>
            <person name="Hutchinson M.I."/>
            <person name="Powell A.J."/>
            <person name="Barry K."/>
            <person name="Miller A.N."/>
            <person name="Grigoriev I.V."/>
            <person name="Debuchy R."/>
            <person name="Gladieux P."/>
            <person name="Thoren M.H."/>
            <person name="Johannesson H."/>
        </authorList>
    </citation>
    <scope>NUCLEOTIDE SEQUENCE</scope>
    <source>
        <strain evidence="1">SMH2392-1A</strain>
    </source>
</reference>
<proteinExistence type="predicted"/>
<organism evidence="1 2">
    <name type="scientific">Lasiosphaeria miniovina</name>
    <dbReference type="NCBI Taxonomy" id="1954250"/>
    <lineage>
        <taxon>Eukaryota</taxon>
        <taxon>Fungi</taxon>
        <taxon>Dikarya</taxon>
        <taxon>Ascomycota</taxon>
        <taxon>Pezizomycotina</taxon>
        <taxon>Sordariomycetes</taxon>
        <taxon>Sordariomycetidae</taxon>
        <taxon>Sordariales</taxon>
        <taxon>Lasiosphaeriaceae</taxon>
        <taxon>Lasiosphaeria</taxon>
    </lineage>
</organism>
<keyword evidence="2" id="KW-1185">Reference proteome</keyword>
<name>A0AA40AUC4_9PEZI</name>
<dbReference type="Proteomes" id="UP001172101">
    <property type="component" value="Unassembled WGS sequence"/>
</dbReference>
<dbReference type="GeneID" id="85317023"/>
<sequence length="88" mass="10460">MSDKDREKQYKYRQEIQQVPKSYSRIGLYTTWAALMALVPKRRLVYRESILDALPVMDPTDTAICQVEYQFNSRSLWGYMPGFRFLLS</sequence>
<gene>
    <name evidence="1" type="ORF">B0T26DRAFT_203295</name>
</gene>
<dbReference type="AlphaFoldDB" id="A0AA40AUC4"/>
<protein>
    <submittedName>
        <fullName evidence="1">Uncharacterized protein</fullName>
    </submittedName>
</protein>